<evidence type="ECO:0000259" key="15">
    <source>
        <dbReference type="Pfam" id="PF23598"/>
    </source>
</evidence>
<evidence type="ECO:0000313" key="16">
    <source>
        <dbReference type="EMBL" id="KAF6176152.1"/>
    </source>
</evidence>
<evidence type="ECO:0000256" key="13">
    <source>
        <dbReference type="SAM" id="SignalP"/>
    </source>
</evidence>
<organism evidence="16 17">
    <name type="scientific">Kingdonia uniflora</name>
    <dbReference type="NCBI Taxonomy" id="39325"/>
    <lineage>
        <taxon>Eukaryota</taxon>
        <taxon>Viridiplantae</taxon>
        <taxon>Streptophyta</taxon>
        <taxon>Embryophyta</taxon>
        <taxon>Tracheophyta</taxon>
        <taxon>Spermatophyta</taxon>
        <taxon>Magnoliopsida</taxon>
        <taxon>Ranunculales</taxon>
        <taxon>Circaeasteraceae</taxon>
        <taxon>Kingdonia</taxon>
    </lineage>
</organism>
<dbReference type="PANTHER" id="PTHR48063">
    <property type="entry name" value="LRR RECEPTOR-LIKE KINASE"/>
    <property type="match status" value="1"/>
</dbReference>
<dbReference type="Pfam" id="PF13855">
    <property type="entry name" value="LRR_8"/>
    <property type="match status" value="2"/>
</dbReference>
<dbReference type="Pfam" id="PF00560">
    <property type="entry name" value="LRR_1"/>
    <property type="match status" value="9"/>
</dbReference>
<dbReference type="InterPro" id="IPR003591">
    <property type="entry name" value="Leu-rich_rpt_typical-subtyp"/>
</dbReference>
<keyword evidence="7" id="KW-0677">Repeat</keyword>
<comment type="similarity">
    <text evidence="2">Belongs to the RLP family.</text>
</comment>
<keyword evidence="3" id="KW-1003">Cell membrane</keyword>
<evidence type="ECO:0000256" key="4">
    <source>
        <dbReference type="ARBA" id="ARBA00022614"/>
    </source>
</evidence>
<protein>
    <recommendedName>
        <fullName evidence="18">Leucine-rich repeat-containing N-terminal plant-type domain-containing protein</fullName>
    </recommendedName>
</protein>
<comment type="caution">
    <text evidence="16">The sequence shown here is derived from an EMBL/GenBank/DDBJ whole genome shotgun (WGS) entry which is preliminary data.</text>
</comment>
<dbReference type="Proteomes" id="UP000541444">
    <property type="component" value="Unassembled WGS sequence"/>
</dbReference>
<evidence type="ECO:0000256" key="10">
    <source>
        <dbReference type="ARBA" id="ARBA00023170"/>
    </source>
</evidence>
<dbReference type="InterPro" id="IPR046956">
    <property type="entry name" value="RLP23-like"/>
</dbReference>
<keyword evidence="11" id="KW-0325">Glycoprotein</keyword>
<keyword evidence="6 13" id="KW-0732">Signal</keyword>
<dbReference type="Pfam" id="PF23598">
    <property type="entry name" value="LRR_14"/>
    <property type="match status" value="1"/>
</dbReference>
<feature type="domain" description="Leucine-rich repeat-containing N-terminal plant-type" evidence="14">
    <location>
        <begin position="36"/>
        <end position="72"/>
    </location>
</feature>
<evidence type="ECO:0008006" key="18">
    <source>
        <dbReference type="Google" id="ProtNLM"/>
    </source>
</evidence>
<dbReference type="AlphaFoldDB" id="A0A7J7PA41"/>
<sequence>MVRNFKFLAVLLVFSFITKIHFTSSDEGANMFCSTREKHALLTFKQGLTDPSHRLSSWVGDNCCTWEGVGCDNMTASVVRLDLKNPYDYYGTIEENEAYNMAQLGGEINSSLLELKHLKSLDLSCNDFNGTSIPDFLGSLKSLQYLNLSLAGFGGKLPHQLGNLSNIHYLDMSGLYMVEGVDNLEWLSHLSHLEHLDMSNMYFSKASNWLQVINTLPSLLELHLSWCELDYFPSLLYHNFTALEVLDLSGNNFNSPLPDWFSSLNNLLSLSLSRNSFQGSIPRVLKNLTKLTDLDLSWNNFKSPLPDWFSSLNNLLSLDLGYNSFHGPIPDWFNSFKHLEHLDLRANIFHGTISAAIDNLTSVTSLNLDSNNLEGEIPNFLGNLCRLVDLELSNNNFNGDITGFLTSLSLCVPSSLQSLRLEGNKFLSGSLPLQLGNLKTLNYLDLTGNSFSGPIPVSLGGLRSVRVIGLANNNFNGSLPESLGNLSNLQELNIGNNSLEGVIGETHFANLTRLQSLDLSTNSLALNVSSAWIPNFQLKYLYLSSCKLGPQFPAWLRTQNSLSDLHLSNASISDNIPTWFWNFSSQLSLLDLSNNQIKGELPNTLPDQTYLGSNNFQGLLPRLTSNVYKLDLSNNSVSGNMSFFLCNPLNETYQLSALDLSNNLLVGEIPNCWMHLTSLEVVNLDNNNLYGNIPSSMGSLIALSSFHVRNNSISGELPSSLQNCTRLQTMELGDNELSGSIPAWIGKNLLNLAALGLRSNKFKGKIPGELCNLTSLQTLDAAHNNLSGAIPRCFSNLNAMATKKDTSFVNNFSRFDEKILLGSKGLLLEYKFSTLKLVTSMDLSYNSLSGEIPQEITSLLRLQYLLLSNNHLTGEIPEKIGDMVLLENLDLSKNQLTGVIPQSISRLTYLQLNLSYNNLSGEIPTGSQLQTFTESSYLGNDALCGTPLLKKCKRNDFGETTHTKAQDSDEYDMMEQFYVAVAPGFVVGLAGFCAALVFIDKWSEPVVNALRVNVNQWMIITIDQMSCAKCLQKRRASRPTPDFV</sequence>
<dbReference type="Pfam" id="PF08263">
    <property type="entry name" value="LRRNT_2"/>
    <property type="match status" value="1"/>
</dbReference>
<dbReference type="SUPFAM" id="SSF52047">
    <property type="entry name" value="RNI-like"/>
    <property type="match status" value="1"/>
</dbReference>
<keyword evidence="8 12" id="KW-1133">Transmembrane helix</keyword>
<dbReference type="InterPro" id="IPR032675">
    <property type="entry name" value="LRR_dom_sf"/>
</dbReference>
<evidence type="ECO:0000256" key="8">
    <source>
        <dbReference type="ARBA" id="ARBA00022989"/>
    </source>
</evidence>
<dbReference type="SMART" id="SM00369">
    <property type="entry name" value="LRR_TYP"/>
    <property type="match status" value="14"/>
</dbReference>
<dbReference type="FunFam" id="3.80.10.10:FF:001347">
    <property type="entry name" value="LRR receptor-like serine/threonine-protein kinase GSO2"/>
    <property type="match status" value="1"/>
</dbReference>
<dbReference type="InterPro" id="IPR001611">
    <property type="entry name" value="Leu-rich_rpt"/>
</dbReference>
<feature type="transmembrane region" description="Helical" evidence="12">
    <location>
        <begin position="977"/>
        <end position="999"/>
    </location>
</feature>
<keyword evidence="9 12" id="KW-0472">Membrane</keyword>
<proteinExistence type="inferred from homology"/>
<gene>
    <name evidence="16" type="ORF">GIB67_023443</name>
</gene>
<evidence type="ECO:0000256" key="3">
    <source>
        <dbReference type="ARBA" id="ARBA00022475"/>
    </source>
</evidence>
<evidence type="ECO:0000313" key="17">
    <source>
        <dbReference type="Proteomes" id="UP000541444"/>
    </source>
</evidence>
<feature type="domain" description="Disease resistance R13L4/SHOC-2-like LRR" evidence="15">
    <location>
        <begin position="416"/>
        <end position="594"/>
    </location>
</feature>
<dbReference type="FunFam" id="3.80.10.10:FF:000383">
    <property type="entry name" value="Leucine-rich repeat receptor protein kinase EMS1"/>
    <property type="match status" value="1"/>
</dbReference>
<name>A0A7J7PA41_9MAGN</name>
<dbReference type="GO" id="GO:0005886">
    <property type="term" value="C:plasma membrane"/>
    <property type="evidence" value="ECO:0007669"/>
    <property type="project" value="UniProtKB-SubCell"/>
</dbReference>
<dbReference type="EMBL" id="JACGCM010000119">
    <property type="protein sequence ID" value="KAF6176152.1"/>
    <property type="molecule type" value="Genomic_DNA"/>
</dbReference>
<feature type="signal peptide" evidence="13">
    <location>
        <begin position="1"/>
        <end position="25"/>
    </location>
</feature>
<evidence type="ECO:0000256" key="5">
    <source>
        <dbReference type="ARBA" id="ARBA00022692"/>
    </source>
</evidence>
<dbReference type="SUPFAM" id="SSF52058">
    <property type="entry name" value="L domain-like"/>
    <property type="match status" value="2"/>
</dbReference>
<dbReference type="InterPro" id="IPR013210">
    <property type="entry name" value="LRR_N_plant-typ"/>
</dbReference>
<keyword evidence="5 12" id="KW-0812">Transmembrane</keyword>
<keyword evidence="4" id="KW-0433">Leucine-rich repeat</keyword>
<evidence type="ECO:0000256" key="7">
    <source>
        <dbReference type="ARBA" id="ARBA00022737"/>
    </source>
</evidence>
<evidence type="ECO:0000256" key="11">
    <source>
        <dbReference type="ARBA" id="ARBA00023180"/>
    </source>
</evidence>
<dbReference type="FunFam" id="3.80.10.10:FF:000095">
    <property type="entry name" value="LRR receptor-like serine/threonine-protein kinase GSO1"/>
    <property type="match status" value="2"/>
</dbReference>
<dbReference type="OrthoDB" id="1600340at2759"/>
<reference evidence="16 17" key="1">
    <citation type="journal article" date="2020" name="IScience">
        <title>Genome Sequencing of the Endangered Kingdonia uniflora (Circaeasteraceae, Ranunculales) Reveals Potential Mechanisms of Evolutionary Specialization.</title>
        <authorList>
            <person name="Sun Y."/>
            <person name="Deng T."/>
            <person name="Zhang A."/>
            <person name="Moore M.J."/>
            <person name="Landis J.B."/>
            <person name="Lin N."/>
            <person name="Zhang H."/>
            <person name="Zhang X."/>
            <person name="Huang J."/>
            <person name="Zhang X."/>
            <person name="Sun H."/>
            <person name="Wang H."/>
        </authorList>
    </citation>
    <scope>NUCLEOTIDE SEQUENCE [LARGE SCALE GENOMIC DNA]</scope>
    <source>
        <strain evidence="16">TB1705</strain>
        <tissue evidence="16">Leaf</tissue>
    </source>
</reference>
<evidence type="ECO:0000256" key="12">
    <source>
        <dbReference type="SAM" id="Phobius"/>
    </source>
</evidence>
<keyword evidence="17" id="KW-1185">Reference proteome</keyword>
<comment type="subcellular location">
    <subcellularLocation>
        <location evidence="1">Cell membrane</location>
        <topology evidence="1">Single-pass type I membrane protein</topology>
    </subcellularLocation>
</comment>
<feature type="chain" id="PRO_5029591232" description="Leucine-rich repeat-containing N-terminal plant-type domain-containing protein" evidence="13">
    <location>
        <begin position="26"/>
        <end position="1044"/>
    </location>
</feature>
<dbReference type="FunFam" id="3.80.10.10:FF:000111">
    <property type="entry name" value="LRR receptor-like serine/threonine-protein kinase ERECTA"/>
    <property type="match status" value="1"/>
</dbReference>
<evidence type="ECO:0000256" key="1">
    <source>
        <dbReference type="ARBA" id="ARBA00004251"/>
    </source>
</evidence>
<evidence type="ECO:0000256" key="2">
    <source>
        <dbReference type="ARBA" id="ARBA00009592"/>
    </source>
</evidence>
<evidence type="ECO:0000256" key="6">
    <source>
        <dbReference type="ARBA" id="ARBA00022729"/>
    </source>
</evidence>
<accession>A0A7J7PA41</accession>
<dbReference type="InterPro" id="IPR055414">
    <property type="entry name" value="LRR_R13L4/SHOC2-like"/>
</dbReference>
<dbReference type="PANTHER" id="PTHR48063:SF100">
    <property type="entry name" value="RECEPTOR-LIKE PROTEIN EIX2"/>
    <property type="match status" value="1"/>
</dbReference>
<dbReference type="SMART" id="SM00365">
    <property type="entry name" value="LRR_SD22"/>
    <property type="match status" value="4"/>
</dbReference>
<evidence type="ECO:0000259" key="14">
    <source>
        <dbReference type="Pfam" id="PF08263"/>
    </source>
</evidence>
<dbReference type="Gene3D" id="3.80.10.10">
    <property type="entry name" value="Ribonuclease Inhibitor"/>
    <property type="match status" value="4"/>
</dbReference>
<keyword evidence="10" id="KW-0675">Receptor</keyword>
<evidence type="ECO:0000256" key="9">
    <source>
        <dbReference type="ARBA" id="ARBA00023136"/>
    </source>
</evidence>